<feature type="region of interest" description="Disordered" evidence="1">
    <location>
        <begin position="1"/>
        <end position="31"/>
    </location>
</feature>
<evidence type="ECO:0008006" key="5">
    <source>
        <dbReference type="Google" id="ProtNLM"/>
    </source>
</evidence>
<organism evidence="3 4">
    <name type="scientific">Nocardia stercoris</name>
    <dbReference type="NCBI Taxonomy" id="2483361"/>
    <lineage>
        <taxon>Bacteria</taxon>
        <taxon>Bacillati</taxon>
        <taxon>Actinomycetota</taxon>
        <taxon>Actinomycetes</taxon>
        <taxon>Mycobacteriales</taxon>
        <taxon>Nocardiaceae</taxon>
        <taxon>Nocardia</taxon>
    </lineage>
</organism>
<reference evidence="3 4" key="1">
    <citation type="submission" date="2018-10" db="EMBL/GenBank/DDBJ databases">
        <title>Isolation from cow dung.</title>
        <authorList>
            <person name="Ling L."/>
        </authorList>
    </citation>
    <scope>NUCLEOTIDE SEQUENCE [LARGE SCALE GENOMIC DNA]</scope>
    <source>
        <strain evidence="3 4">NEAU-LL90</strain>
    </source>
</reference>
<feature type="compositionally biased region" description="Basic and acidic residues" evidence="1">
    <location>
        <begin position="14"/>
        <end position="28"/>
    </location>
</feature>
<evidence type="ECO:0000313" key="4">
    <source>
        <dbReference type="Proteomes" id="UP000279275"/>
    </source>
</evidence>
<evidence type="ECO:0000256" key="1">
    <source>
        <dbReference type="SAM" id="MobiDB-lite"/>
    </source>
</evidence>
<feature type="transmembrane region" description="Helical" evidence="2">
    <location>
        <begin position="43"/>
        <end position="62"/>
    </location>
</feature>
<keyword evidence="2" id="KW-1133">Transmembrane helix</keyword>
<gene>
    <name evidence="3" type="ORF">EBN03_11025</name>
</gene>
<proteinExistence type="predicted"/>
<sequence length="102" mass="10553">MSRSTVRSPRSARRVVDATDTGDEHRPPEGIPFQAGYSLVDGLHMPGTLLCVTSVAATVLTLDAAETGVGGVAAAAGSLAAVCAGTGVCWLFWQRRRARAQA</sequence>
<evidence type="ECO:0000256" key="2">
    <source>
        <dbReference type="SAM" id="Phobius"/>
    </source>
</evidence>
<dbReference type="Proteomes" id="UP000279275">
    <property type="component" value="Unassembled WGS sequence"/>
</dbReference>
<evidence type="ECO:0000313" key="3">
    <source>
        <dbReference type="EMBL" id="RMI33623.1"/>
    </source>
</evidence>
<keyword evidence="4" id="KW-1185">Reference proteome</keyword>
<feature type="transmembrane region" description="Helical" evidence="2">
    <location>
        <begin position="68"/>
        <end position="93"/>
    </location>
</feature>
<name>A0A3M2LAM2_9NOCA</name>
<keyword evidence="2" id="KW-0812">Transmembrane</keyword>
<dbReference type="AlphaFoldDB" id="A0A3M2LAM2"/>
<accession>A0A3M2LAM2</accession>
<protein>
    <recommendedName>
        <fullName evidence="5">LPXTG cell wall anchor domain-containing protein</fullName>
    </recommendedName>
</protein>
<keyword evidence="2" id="KW-0472">Membrane</keyword>
<dbReference type="EMBL" id="RFFH01000003">
    <property type="protein sequence ID" value="RMI33623.1"/>
    <property type="molecule type" value="Genomic_DNA"/>
</dbReference>
<comment type="caution">
    <text evidence="3">The sequence shown here is derived from an EMBL/GenBank/DDBJ whole genome shotgun (WGS) entry which is preliminary data.</text>
</comment>